<accession>A0A0G1KV52</accession>
<keyword evidence="1" id="KW-1133">Transmembrane helix</keyword>
<dbReference type="Proteomes" id="UP000034087">
    <property type="component" value="Unassembled WGS sequence"/>
</dbReference>
<sequence>MMFLAGIFGAILMTVYRAVVPQRFWLERHLVWIAKFSWFLSLLSIAYILFLIVKLIML</sequence>
<keyword evidence="1" id="KW-0812">Transmembrane</keyword>
<organism evidence="2 3">
    <name type="scientific">Candidatus Giovannonibacteria bacterium GW2011_GWA1_44_25</name>
    <dbReference type="NCBI Taxonomy" id="1618645"/>
    <lineage>
        <taxon>Bacteria</taxon>
        <taxon>Candidatus Giovannoniibacteriota</taxon>
    </lineage>
</organism>
<dbReference type="EMBL" id="LCIR01000003">
    <property type="protein sequence ID" value="KKT60192.1"/>
    <property type="molecule type" value="Genomic_DNA"/>
</dbReference>
<dbReference type="AlphaFoldDB" id="A0A0G1KV52"/>
<protein>
    <submittedName>
        <fullName evidence="2">Uncharacterized protein</fullName>
    </submittedName>
</protein>
<evidence type="ECO:0000256" key="1">
    <source>
        <dbReference type="SAM" id="Phobius"/>
    </source>
</evidence>
<comment type="caution">
    <text evidence="2">The sequence shown here is derived from an EMBL/GenBank/DDBJ whole genome shotgun (WGS) entry which is preliminary data.</text>
</comment>
<feature type="transmembrane region" description="Helical" evidence="1">
    <location>
        <begin position="36"/>
        <end position="57"/>
    </location>
</feature>
<keyword evidence="1" id="KW-0472">Membrane</keyword>
<evidence type="ECO:0000313" key="3">
    <source>
        <dbReference type="Proteomes" id="UP000034087"/>
    </source>
</evidence>
<proteinExistence type="predicted"/>
<name>A0A0G1KV52_9BACT</name>
<evidence type="ECO:0000313" key="2">
    <source>
        <dbReference type="EMBL" id="KKT60192.1"/>
    </source>
</evidence>
<gene>
    <name evidence="2" type="ORF">UW53_C0003G0103</name>
</gene>
<reference evidence="2 3" key="1">
    <citation type="journal article" date="2015" name="Nature">
        <title>rRNA introns, odd ribosomes, and small enigmatic genomes across a large radiation of phyla.</title>
        <authorList>
            <person name="Brown C.T."/>
            <person name="Hug L.A."/>
            <person name="Thomas B.C."/>
            <person name="Sharon I."/>
            <person name="Castelle C.J."/>
            <person name="Singh A."/>
            <person name="Wilkins M.J."/>
            <person name="Williams K.H."/>
            <person name="Banfield J.F."/>
        </authorList>
    </citation>
    <scope>NUCLEOTIDE SEQUENCE [LARGE SCALE GENOMIC DNA]</scope>
</reference>